<dbReference type="Pfam" id="PF22020">
    <property type="entry name" value="RlmL_1st"/>
    <property type="match status" value="1"/>
</dbReference>
<dbReference type="Pfam" id="PF01170">
    <property type="entry name" value="UPF0020"/>
    <property type="match status" value="1"/>
</dbReference>
<evidence type="ECO:0000259" key="3">
    <source>
        <dbReference type="Pfam" id="PF01170"/>
    </source>
</evidence>
<dbReference type="AlphaFoldDB" id="A0AA49JXI5"/>
<organism evidence="7 8">
    <name type="scientific">Pseudogemmatithrix spongiicola</name>
    <dbReference type="NCBI Taxonomy" id="3062599"/>
    <lineage>
        <taxon>Bacteria</taxon>
        <taxon>Pseudomonadati</taxon>
        <taxon>Gemmatimonadota</taxon>
        <taxon>Gemmatimonadia</taxon>
        <taxon>Gemmatimonadales</taxon>
        <taxon>Gemmatimonadaceae</taxon>
        <taxon>Pseudogemmatithrix</taxon>
    </lineage>
</organism>
<dbReference type="Gene3D" id="3.40.50.150">
    <property type="entry name" value="Vaccinia Virus protein VP39"/>
    <property type="match status" value="1"/>
</dbReference>
<dbReference type="Pfam" id="PF02926">
    <property type="entry name" value="THUMP"/>
    <property type="match status" value="1"/>
</dbReference>
<feature type="domain" description="THUMP" evidence="4">
    <location>
        <begin position="70"/>
        <end position="127"/>
    </location>
</feature>
<accession>A0AA49JXI5</accession>
<dbReference type="GO" id="GO:0003723">
    <property type="term" value="F:RNA binding"/>
    <property type="evidence" value="ECO:0007669"/>
    <property type="project" value="InterPro"/>
</dbReference>
<dbReference type="PANTHER" id="PTHR47313">
    <property type="entry name" value="RIBOSOMAL RNA LARGE SUBUNIT METHYLTRANSFERASE K/L"/>
    <property type="match status" value="1"/>
</dbReference>
<evidence type="ECO:0000259" key="5">
    <source>
        <dbReference type="Pfam" id="PF22020"/>
    </source>
</evidence>
<proteinExistence type="predicted"/>
<dbReference type="PANTHER" id="PTHR47313:SF1">
    <property type="entry name" value="RIBOSOMAL RNA LARGE SUBUNIT METHYLTRANSFERASE K_L"/>
    <property type="match status" value="1"/>
</dbReference>
<name>A0AA49JXI5_9BACT</name>
<dbReference type="GO" id="GO:0070043">
    <property type="term" value="F:rRNA (guanine-N7-)-methyltransferase activity"/>
    <property type="evidence" value="ECO:0007669"/>
    <property type="project" value="TreeGrafter"/>
</dbReference>
<dbReference type="InterPro" id="IPR000241">
    <property type="entry name" value="RlmKL-like_Mtase"/>
</dbReference>
<dbReference type="PROSITE" id="PS01261">
    <property type="entry name" value="UPF0020"/>
    <property type="match status" value="1"/>
</dbReference>
<dbReference type="EMBL" id="CP130613">
    <property type="protein sequence ID" value="WKW13882.1"/>
    <property type="molecule type" value="Genomic_DNA"/>
</dbReference>
<dbReference type="KEGG" id="pspc:Strain318_000206"/>
<dbReference type="SUPFAM" id="SSF53335">
    <property type="entry name" value="S-adenosyl-L-methionine-dependent methyltransferases"/>
    <property type="match status" value="1"/>
</dbReference>
<dbReference type="InterPro" id="IPR029063">
    <property type="entry name" value="SAM-dependent_MTases_sf"/>
</dbReference>
<dbReference type="InterPro" id="IPR054170">
    <property type="entry name" value="RlmL_1st"/>
</dbReference>
<reference evidence="7" key="1">
    <citation type="submission" date="2023-07" db="EMBL/GenBank/DDBJ databases">
        <authorList>
            <person name="Haufschild T."/>
            <person name="Kallscheuer N."/>
            <person name="Hammer J."/>
            <person name="Kohn T."/>
            <person name="Kabuu M."/>
            <person name="Jogler M."/>
            <person name="Wohfarth N."/>
            <person name="Heuer A."/>
            <person name="Rohde M."/>
            <person name="van Teeseling M.C.F."/>
            <person name="Jogler C."/>
        </authorList>
    </citation>
    <scope>NUCLEOTIDE SEQUENCE</scope>
    <source>
        <strain evidence="6">Strain 138</strain>
        <strain evidence="7">Strain 318</strain>
    </source>
</reference>
<evidence type="ECO:0000256" key="1">
    <source>
        <dbReference type="ARBA" id="ARBA00022603"/>
    </source>
</evidence>
<feature type="domain" description="Ribosomal RNA large subunit methyltransferase K/L-like methyltransferase" evidence="3">
    <location>
        <begin position="180"/>
        <end position="381"/>
    </location>
</feature>
<evidence type="ECO:0000313" key="6">
    <source>
        <dbReference type="EMBL" id="WKW10973.1"/>
    </source>
</evidence>
<gene>
    <name evidence="6" type="ORF">Strain138_000206</name>
    <name evidence="7" type="ORF">Strain318_000206</name>
</gene>
<evidence type="ECO:0000259" key="4">
    <source>
        <dbReference type="Pfam" id="PF02926"/>
    </source>
</evidence>
<keyword evidence="8" id="KW-1185">Reference proteome</keyword>
<dbReference type="Gene3D" id="3.30.2130.30">
    <property type="match status" value="1"/>
</dbReference>
<dbReference type="EMBL" id="CP130612">
    <property type="protein sequence ID" value="WKW10973.1"/>
    <property type="molecule type" value="Genomic_DNA"/>
</dbReference>
<dbReference type="Proteomes" id="UP001229955">
    <property type="component" value="Chromosome"/>
</dbReference>
<accession>A0AA49JS54</accession>
<keyword evidence="1" id="KW-0489">Methyltransferase</keyword>
<feature type="domain" description="RlmL ferredoxin-like" evidence="5">
    <location>
        <begin position="7"/>
        <end position="58"/>
    </location>
</feature>
<dbReference type="InterPro" id="IPR053943">
    <property type="entry name" value="RlmKL-like_Mtase_CS"/>
</dbReference>
<evidence type="ECO:0000313" key="8">
    <source>
        <dbReference type="Proteomes" id="UP001229955"/>
    </source>
</evidence>
<protein>
    <submittedName>
        <fullName evidence="7">THUMP domain-containing protein</fullName>
    </submittedName>
</protein>
<keyword evidence="2" id="KW-0808">Transferase</keyword>
<dbReference type="InterPro" id="IPR004114">
    <property type="entry name" value="THUMP_dom"/>
</dbReference>
<sequence length="390" mass="41972">MTYDAWAVAAPGLEPLLEAELRTLGFADAAASTGGVRFACDASGLARANLQSRLASRVVVRLATFKALAFHELERAARRVEWTRMLGPNASYRLRVTAKKSRLYHSDAIAQRVAEAIERAVPGARRVDGPAKDEDEPLDDTPHALGVAADAASAQLFVVRFEHDRCTVSADSSGALLHRRGYRQAVAKAPMRETLAAAMLSAARYDVRQPLVDPFCGSGTLLIEAAMMARRIAPGSWRSFAAERWPEVPAEAWARQRAQAAEQVLPKAPAAIIGADRDAGAVAAAIANAERAGVRADLEVLQRPLAATQLPPGPGLLITNPPYGVRVSERGPLRDLYATLGRVLREQGRGWRFAMLSADRALDGHTGLRFTERLRTSNGGIPVRVVEAQG</sequence>
<dbReference type="CDD" id="cd11715">
    <property type="entry name" value="THUMP_AdoMetMT"/>
    <property type="match status" value="1"/>
</dbReference>
<evidence type="ECO:0000256" key="2">
    <source>
        <dbReference type="ARBA" id="ARBA00022679"/>
    </source>
</evidence>
<evidence type="ECO:0000313" key="7">
    <source>
        <dbReference type="EMBL" id="WKW13882.1"/>
    </source>
</evidence>
<dbReference type="RefSeq" id="WP_367886683.1">
    <property type="nucleotide sequence ID" value="NZ_CP130612.1"/>
</dbReference>
<dbReference type="GO" id="GO:0008990">
    <property type="term" value="F:rRNA (guanine-N2-)-methyltransferase activity"/>
    <property type="evidence" value="ECO:0007669"/>
    <property type="project" value="TreeGrafter"/>
</dbReference>